<gene>
    <name evidence="3" type="ORF">ANIA_01701</name>
</gene>
<accession>C8VNV1</accession>
<dbReference type="AlphaFoldDB" id="C8VNV1"/>
<sequence>MSAIFPQNMAHSLVPVPLRTTAHQDPLLHVERQAKHIQRNLQLLIDAQSEGLLAGLSDQQPDESALKSHATSSRSQLSSLSGASTASVLQPRKKKIGLHTARENILKSMQDLMQLREEEREILASRQEEINYGLTDIETFNTKKSKLEQAIAAINENMETQRTRELRAESTRLEQEIHELENKLAQMKTRHRHVVEELAQVENSVEAKLSSYKASLSLLESDVRRFLASPPVTPSARGTAGENFYSLKPNRRTLEMAQEHWRLEQSVLQHRQEEVNAEIEALEDGCDVWKRVVEVISGFEKRLRANMRRSIQDQGEPLQDKNVANNKGNLVQAIMEDLEQTTDLVEQNLGHAQSKDWKLLVCCISAEFEALHEARVMLLSIFDNTDDVNPPTAYGDPGKPRKSSDGDSHGDPLGVDNPEPPADLLQDMNSHSPGDANSETEDDEPDPAWLLPES</sequence>
<dbReference type="Proteomes" id="UP000000560">
    <property type="component" value="Chromosome VII"/>
</dbReference>
<feature type="coiled-coil region" evidence="1">
    <location>
        <begin position="98"/>
        <end position="197"/>
    </location>
</feature>
<proteinExistence type="predicted"/>
<feature type="compositionally biased region" description="Polar residues" evidence="2">
    <location>
        <begin position="427"/>
        <end position="437"/>
    </location>
</feature>
<name>C8VNV1_EMENI</name>
<reference evidence="4" key="1">
    <citation type="journal article" date="2005" name="Nature">
        <title>Sequencing of Aspergillus nidulans and comparative analysis with A. fumigatus and A. oryzae.</title>
        <authorList>
            <person name="Galagan J.E."/>
            <person name="Calvo S.E."/>
            <person name="Cuomo C."/>
            <person name="Ma L.J."/>
            <person name="Wortman J.R."/>
            <person name="Batzoglou S."/>
            <person name="Lee S.I."/>
            <person name="Basturkmen M."/>
            <person name="Spevak C.C."/>
            <person name="Clutterbuck J."/>
            <person name="Kapitonov V."/>
            <person name="Jurka J."/>
            <person name="Scazzocchio C."/>
            <person name="Farman M."/>
            <person name="Butler J."/>
            <person name="Purcell S."/>
            <person name="Harris S."/>
            <person name="Braus G.H."/>
            <person name="Draht O."/>
            <person name="Busch S."/>
            <person name="D'Enfert C."/>
            <person name="Bouchier C."/>
            <person name="Goldman G.H."/>
            <person name="Bell-Pedersen D."/>
            <person name="Griffiths-Jones S."/>
            <person name="Doonan J.H."/>
            <person name="Yu J."/>
            <person name="Vienken K."/>
            <person name="Pain A."/>
            <person name="Freitag M."/>
            <person name="Selker E.U."/>
            <person name="Archer D.B."/>
            <person name="Penalva M.A."/>
            <person name="Oakley B.R."/>
            <person name="Momany M."/>
            <person name="Tanaka T."/>
            <person name="Kumagai T."/>
            <person name="Asai K."/>
            <person name="Machida M."/>
            <person name="Nierman W.C."/>
            <person name="Denning D.W."/>
            <person name="Caddick M."/>
            <person name="Hynes M."/>
            <person name="Paoletti M."/>
            <person name="Fischer R."/>
            <person name="Miller B."/>
            <person name="Dyer P."/>
            <person name="Sachs M.S."/>
            <person name="Osmani S.A."/>
            <person name="Birren B.W."/>
        </authorList>
    </citation>
    <scope>NUCLEOTIDE SEQUENCE [LARGE SCALE GENOMIC DNA]</scope>
    <source>
        <strain evidence="4">FGSC A4 / ATCC 38163 / CBS 112.46 / NRRL 194 / M139</strain>
    </source>
</reference>
<organism evidence="3 4">
    <name type="scientific">Emericella nidulans (strain FGSC A4 / ATCC 38163 / CBS 112.46 / NRRL 194 / M139)</name>
    <name type="common">Aspergillus nidulans</name>
    <dbReference type="NCBI Taxonomy" id="227321"/>
    <lineage>
        <taxon>Eukaryota</taxon>
        <taxon>Fungi</taxon>
        <taxon>Dikarya</taxon>
        <taxon>Ascomycota</taxon>
        <taxon>Pezizomycotina</taxon>
        <taxon>Eurotiomycetes</taxon>
        <taxon>Eurotiomycetidae</taxon>
        <taxon>Eurotiales</taxon>
        <taxon>Aspergillaceae</taxon>
        <taxon>Aspergillus</taxon>
        <taxon>Aspergillus subgen. Nidulantes</taxon>
    </lineage>
</organism>
<evidence type="ECO:0000313" key="3">
    <source>
        <dbReference type="EMBL" id="CBF85396.1"/>
    </source>
</evidence>
<reference evidence="4" key="2">
    <citation type="journal article" date="2009" name="Fungal Genet. Biol.">
        <title>The 2008 update of the Aspergillus nidulans genome annotation: a community effort.</title>
        <authorList>
            <person name="Wortman J.R."/>
            <person name="Gilsenan J.M."/>
            <person name="Joardar V."/>
            <person name="Deegan J."/>
            <person name="Clutterbuck J."/>
            <person name="Andersen M.R."/>
            <person name="Archer D."/>
            <person name="Bencina M."/>
            <person name="Braus G."/>
            <person name="Coutinho P."/>
            <person name="von Dohren H."/>
            <person name="Doonan J."/>
            <person name="Driessen A.J."/>
            <person name="Durek P."/>
            <person name="Espeso E."/>
            <person name="Fekete E."/>
            <person name="Flipphi M."/>
            <person name="Estrada C.G."/>
            <person name="Geysens S."/>
            <person name="Goldman G."/>
            <person name="de Groot P.W."/>
            <person name="Hansen K."/>
            <person name="Harris S.D."/>
            <person name="Heinekamp T."/>
            <person name="Helmstaedt K."/>
            <person name="Henrissat B."/>
            <person name="Hofmann G."/>
            <person name="Homan T."/>
            <person name="Horio T."/>
            <person name="Horiuchi H."/>
            <person name="James S."/>
            <person name="Jones M."/>
            <person name="Karaffa L."/>
            <person name="Karanyi Z."/>
            <person name="Kato M."/>
            <person name="Keller N."/>
            <person name="Kelly D.E."/>
            <person name="Kiel J.A."/>
            <person name="Kim J.M."/>
            <person name="van der Klei I.J."/>
            <person name="Klis F.M."/>
            <person name="Kovalchuk A."/>
            <person name="Krasevec N."/>
            <person name="Kubicek C.P."/>
            <person name="Liu B."/>
            <person name="Maccabe A."/>
            <person name="Meyer V."/>
            <person name="Mirabito P."/>
            <person name="Miskei M."/>
            <person name="Mos M."/>
            <person name="Mullins J."/>
            <person name="Nelson D.R."/>
            <person name="Nielsen J."/>
            <person name="Oakley B.R."/>
            <person name="Osmani S.A."/>
            <person name="Pakula T."/>
            <person name="Paszewski A."/>
            <person name="Paulsen I."/>
            <person name="Pilsyk S."/>
            <person name="Pocsi I."/>
            <person name="Punt P.J."/>
            <person name="Ram A.F."/>
            <person name="Ren Q."/>
            <person name="Robellet X."/>
            <person name="Robson G."/>
            <person name="Seiboth B."/>
            <person name="van Solingen P."/>
            <person name="Specht T."/>
            <person name="Sun J."/>
            <person name="Taheri-Talesh N."/>
            <person name="Takeshita N."/>
            <person name="Ussery D."/>
            <person name="vanKuyk P.A."/>
            <person name="Visser H."/>
            <person name="van de Vondervoort P.J."/>
            <person name="de Vries R.P."/>
            <person name="Walton J."/>
            <person name="Xiang X."/>
            <person name="Xiong Y."/>
            <person name="Zeng A.P."/>
            <person name="Brandt B.W."/>
            <person name="Cornell M.J."/>
            <person name="van den Hondel C.A."/>
            <person name="Visser J."/>
            <person name="Oliver S.G."/>
            <person name="Turner G."/>
        </authorList>
    </citation>
    <scope>GENOME REANNOTATION</scope>
    <source>
        <strain evidence="4">FGSC A4 / ATCC 38163 / CBS 112.46 / NRRL 194 / M139</strain>
    </source>
</reference>
<dbReference type="EMBL" id="BN001307">
    <property type="protein sequence ID" value="CBF85396.1"/>
    <property type="molecule type" value="Genomic_DNA"/>
</dbReference>
<feature type="compositionally biased region" description="Low complexity" evidence="2">
    <location>
        <begin position="68"/>
        <end position="89"/>
    </location>
</feature>
<dbReference type="VEuPathDB" id="FungiDB:AN1701"/>
<keyword evidence="4" id="KW-1185">Reference proteome</keyword>
<keyword evidence="1" id="KW-0175">Coiled coil</keyword>
<dbReference type="KEGG" id="ani:ANIA_01701"/>
<feature type="compositionally biased region" description="Basic and acidic residues" evidence="2">
    <location>
        <begin position="398"/>
        <end position="410"/>
    </location>
</feature>
<evidence type="ECO:0000256" key="1">
    <source>
        <dbReference type="SAM" id="Coils"/>
    </source>
</evidence>
<evidence type="ECO:0000313" key="4">
    <source>
        <dbReference type="Proteomes" id="UP000000560"/>
    </source>
</evidence>
<evidence type="ECO:0000256" key="2">
    <source>
        <dbReference type="SAM" id="MobiDB-lite"/>
    </source>
</evidence>
<dbReference type="STRING" id="227321.C8VNV1"/>
<dbReference type="eggNOG" id="ENOG502SANW">
    <property type="taxonomic scope" value="Eukaryota"/>
</dbReference>
<dbReference type="RefSeq" id="XP_659305.2">
    <property type="nucleotide sequence ID" value="XM_654213.2"/>
</dbReference>
<dbReference type="InParanoid" id="C8VNV1"/>
<dbReference type="OMA" id="HWNLLIC"/>
<dbReference type="HOGENOM" id="CLU_015530_0_1_1"/>
<dbReference type="OrthoDB" id="5342758at2759"/>
<feature type="region of interest" description="Disordered" evidence="2">
    <location>
        <begin position="385"/>
        <end position="454"/>
    </location>
</feature>
<feature type="region of interest" description="Disordered" evidence="2">
    <location>
        <begin position="59"/>
        <end position="91"/>
    </location>
</feature>
<dbReference type="GeneID" id="2875543"/>
<protein>
    <submittedName>
        <fullName evidence="3">Autophagy-related protein Atg28 (Eurofung)</fullName>
    </submittedName>
</protein>